<keyword evidence="3 5" id="KW-1133">Transmembrane helix</keyword>
<keyword evidence="4 5" id="KW-0472">Membrane</keyword>
<keyword evidence="2 5" id="KW-0812">Transmembrane</keyword>
<accession>A0AAV5IRJ3</accession>
<organism evidence="6 7">
    <name type="scientific">Rubroshorea leprosula</name>
    <dbReference type="NCBI Taxonomy" id="152421"/>
    <lineage>
        <taxon>Eukaryota</taxon>
        <taxon>Viridiplantae</taxon>
        <taxon>Streptophyta</taxon>
        <taxon>Embryophyta</taxon>
        <taxon>Tracheophyta</taxon>
        <taxon>Spermatophyta</taxon>
        <taxon>Magnoliopsida</taxon>
        <taxon>eudicotyledons</taxon>
        <taxon>Gunneridae</taxon>
        <taxon>Pentapetalae</taxon>
        <taxon>rosids</taxon>
        <taxon>malvids</taxon>
        <taxon>Malvales</taxon>
        <taxon>Dipterocarpaceae</taxon>
        <taxon>Rubroshorea</taxon>
    </lineage>
</organism>
<evidence type="ECO:0000256" key="1">
    <source>
        <dbReference type="ARBA" id="ARBA00004141"/>
    </source>
</evidence>
<dbReference type="PANTHER" id="PTHR31218">
    <property type="entry name" value="WAT1-RELATED PROTEIN"/>
    <property type="match status" value="1"/>
</dbReference>
<evidence type="ECO:0000313" key="7">
    <source>
        <dbReference type="Proteomes" id="UP001054252"/>
    </source>
</evidence>
<reference evidence="6 7" key="1">
    <citation type="journal article" date="2021" name="Commun. Biol.">
        <title>The genome of Shorea leprosula (Dipterocarpaceae) highlights the ecological relevance of drought in aseasonal tropical rainforests.</title>
        <authorList>
            <person name="Ng K.K.S."/>
            <person name="Kobayashi M.J."/>
            <person name="Fawcett J.A."/>
            <person name="Hatakeyama M."/>
            <person name="Paape T."/>
            <person name="Ng C.H."/>
            <person name="Ang C.C."/>
            <person name="Tnah L.H."/>
            <person name="Lee C.T."/>
            <person name="Nishiyama T."/>
            <person name="Sese J."/>
            <person name="O'Brien M.J."/>
            <person name="Copetti D."/>
            <person name="Mohd Noor M.I."/>
            <person name="Ong R.C."/>
            <person name="Putra M."/>
            <person name="Sireger I.Z."/>
            <person name="Indrioko S."/>
            <person name="Kosugi Y."/>
            <person name="Izuno A."/>
            <person name="Isagi Y."/>
            <person name="Lee S.L."/>
            <person name="Shimizu K.K."/>
        </authorList>
    </citation>
    <scope>NUCLEOTIDE SEQUENCE [LARGE SCALE GENOMIC DNA]</scope>
    <source>
        <strain evidence="6">214</strain>
    </source>
</reference>
<dbReference type="GO" id="GO:0016020">
    <property type="term" value="C:membrane"/>
    <property type="evidence" value="ECO:0007669"/>
    <property type="project" value="InterPro"/>
</dbReference>
<keyword evidence="7" id="KW-1185">Reference proteome</keyword>
<name>A0AAV5IRJ3_9ROSI</name>
<comment type="subcellular location">
    <subcellularLocation>
        <location evidence="1">Membrane</location>
        <topology evidence="1">Multi-pass membrane protein</topology>
    </subcellularLocation>
</comment>
<dbReference type="Proteomes" id="UP001054252">
    <property type="component" value="Unassembled WGS sequence"/>
</dbReference>
<dbReference type="AlphaFoldDB" id="A0AAV5IRJ3"/>
<dbReference type="InterPro" id="IPR037185">
    <property type="entry name" value="EmrE-like"/>
</dbReference>
<dbReference type="GO" id="GO:0022857">
    <property type="term" value="F:transmembrane transporter activity"/>
    <property type="evidence" value="ECO:0007669"/>
    <property type="project" value="InterPro"/>
</dbReference>
<evidence type="ECO:0000256" key="2">
    <source>
        <dbReference type="ARBA" id="ARBA00022692"/>
    </source>
</evidence>
<comment type="caution">
    <text evidence="6">The sequence shown here is derived from an EMBL/GenBank/DDBJ whole genome shotgun (WGS) entry which is preliminary data.</text>
</comment>
<feature type="transmembrane region" description="Helical" evidence="5">
    <location>
        <begin position="28"/>
        <end position="52"/>
    </location>
</feature>
<protein>
    <recommendedName>
        <fullName evidence="8">WAT1-related protein</fullName>
    </recommendedName>
</protein>
<dbReference type="EMBL" id="BPVZ01000017">
    <property type="protein sequence ID" value="GKV01470.1"/>
    <property type="molecule type" value="Genomic_DNA"/>
</dbReference>
<feature type="transmembrane region" description="Helical" evidence="5">
    <location>
        <begin position="115"/>
        <end position="134"/>
    </location>
</feature>
<evidence type="ECO:0000256" key="3">
    <source>
        <dbReference type="ARBA" id="ARBA00022989"/>
    </source>
</evidence>
<dbReference type="SUPFAM" id="SSF103481">
    <property type="entry name" value="Multidrug resistance efflux transporter EmrE"/>
    <property type="match status" value="1"/>
</dbReference>
<evidence type="ECO:0000313" key="6">
    <source>
        <dbReference type="EMBL" id="GKV01470.1"/>
    </source>
</evidence>
<evidence type="ECO:0000256" key="5">
    <source>
        <dbReference type="SAM" id="Phobius"/>
    </source>
</evidence>
<evidence type="ECO:0000256" key="4">
    <source>
        <dbReference type="ARBA" id="ARBA00023136"/>
    </source>
</evidence>
<gene>
    <name evidence="6" type="ORF">SLEP1_g14020</name>
</gene>
<sequence length="138" mass="14850">MNAEKYKEININSMVTANQVFFVLGLEYLTATIASALNNLVPAVTLVLAVFGRLENVGIRTVGGLAKVIGTIVCVGGSTLLSFYHGRIIGITESSIHWRYAEKMNESSSNNGTNFLGPFLITISCVAWAVGFIIQVHA</sequence>
<evidence type="ECO:0008006" key="8">
    <source>
        <dbReference type="Google" id="ProtNLM"/>
    </source>
</evidence>
<feature type="transmembrane region" description="Helical" evidence="5">
    <location>
        <begin position="64"/>
        <end position="84"/>
    </location>
</feature>
<dbReference type="InterPro" id="IPR030184">
    <property type="entry name" value="WAT1-related"/>
</dbReference>
<proteinExistence type="predicted"/>